<dbReference type="InterPro" id="IPR001283">
    <property type="entry name" value="CRISP-related"/>
</dbReference>
<reference evidence="4" key="2">
    <citation type="submission" date="2025-08" db="UniProtKB">
        <authorList>
            <consortium name="Ensembl"/>
        </authorList>
    </citation>
    <scope>IDENTIFICATION</scope>
</reference>
<dbReference type="AlphaFoldDB" id="A0A8C9RUS3"/>
<dbReference type="GeneTree" id="ENSGT00940000163908"/>
<dbReference type="GeneID" id="108923277"/>
<organism evidence="4 5">
    <name type="scientific">Scleropages formosus</name>
    <name type="common">Asian bonytongue</name>
    <name type="synonym">Osteoglossum formosum</name>
    <dbReference type="NCBI Taxonomy" id="113540"/>
    <lineage>
        <taxon>Eukaryota</taxon>
        <taxon>Metazoa</taxon>
        <taxon>Chordata</taxon>
        <taxon>Craniata</taxon>
        <taxon>Vertebrata</taxon>
        <taxon>Euteleostomi</taxon>
        <taxon>Actinopterygii</taxon>
        <taxon>Neopterygii</taxon>
        <taxon>Teleostei</taxon>
        <taxon>Osteoglossocephala</taxon>
        <taxon>Osteoglossomorpha</taxon>
        <taxon>Osteoglossiformes</taxon>
        <taxon>Osteoglossidae</taxon>
        <taxon>Scleropages</taxon>
    </lineage>
</organism>
<evidence type="ECO:0000259" key="3">
    <source>
        <dbReference type="SMART" id="SM00198"/>
    </source>
</evidence>
<dbReference type="PRINTS" id="PR00837">
    <property type="entry name" value="V5TPXLIKE"/>
</dbReference>
<evidence type="ECO:0000313" key="4">
    <source>
        <dbReference type="Ensembl" id="ENSSFOP00015019218.1"/>
    </source>
</evidence>
<dbReference type="GO" id="GO:0005576">
    <property type="term" value="C:extracellular region"/>
    <property type="evidence" value="ECO:0007669"/>
    <property type="project" value="InterPro"/>
</dbReference>
<dbReference type="InterPro" id="IPR018244">
    <property type="entry name" value="Allrgn_V5/Tpx1_CS"/>
</dbReference>
<dbReference type="PROSITE" id="PS01010">
    <property type="entry name" value="CRISP_2"/>
    <property type="match status" value="1"/>
</dbReference>
<dbReference type="Proteomes" id="UP000694397">
    <property type="component" value="Chromosome 2"/>
</dbReference>
<sequence>MSWTAVLWCLLAFWVTGGHQLTAENKTTIVELHNRFRSLVVPSAANMRRMHWNESLAAIAVAYSTKCVWDHNPELVDIGENLFITNGRLNVSNAVTDWYEEHLDYTYKNNHCQEDKMCGHYTQVVWADSYAVGCASHLCAKMTGLQFENANLFICNYYPPGNFKGKLPYTSGEPCYLCPAGMSCKDKLCATAEKLISTSQPTSSPRSTTQSPATENKSTPSSSKETMPWTTSLPRLNYTGGACAVTEGSLTLLSSVLLLLLTM</sequence>
<dbReference type="SUPFAM" id="SSF55797">
    <property type="entry name" value="PR-1-like"/>
    <property type="match status" value="1"/>
</dbReference>
<feature type="region of interest" description="Disordered" evidence="1">
    <location>
        <begin position="199"/>
        <end position="230"/>
    </location>
</feature>
<evidence type="ECO:0000313" key="5">
    <source>
        <dbReference type="Proteomes" id="UP000694397"/>
    </source>
</evidence>
<dbReference type="Pfam" id="PF00188">
    <property type="entry name" value="CAP"/>
    <property type="match status" value="1"/>
</dbReference>
<dbReference type="OrthoDB" id="337038at2759"/>
<dbReference type="PANTHER" id="PTHR10334">
    <property type="entry name" value="CYSTEINE-RICH SECRETORY PROTEIN-RELATED"/>
    <property type="match status" value="1"/>
</dbReference>
<accession>A0A8C9RUS3</accession>
<dbReference type="SMART" id="SM00198">
    <property type="entry name" value="SCP"/>
    <property type="match status" value="1"/>
</dbReference>
<keyword evidence="5" id="KW-1185">Reference proteome</keyword>
<protein>
    <submittedName>
        <fullName evidence="4">Peptidase inhibitor 16-like</fullName>
    </submittedName>
</protein>
<feature type="compositionally biased region" description="Polar residues" evidence="1">
    <location>
        <begin position="213"/>
        <end position="230"/>
    </location>
</feature>
<feature type="compositionally biased region" description="Low complexity" evidence="1">
    <location>
        <begin position="199"/>
        <end position="212"/>
    </location>
</feature>
<dbReference type="PROSITE" id="PS01009">
    <property type="entry name" value="CRISP_1"/>
    <property type="match status" value="1"/>
</dbReference>
<evidence type="ECO:0000256" key="1">
    <source>
        <dbReference type="SAM" id="MobiDB-lite"/>
    </source>
</evidence>
<reference evidence="4 5" key="1">
    <citation type="submission" date="2019-04" db="EMBL/GenBank/DDBJ databases">
        <authorList>
            <consortium name="Wellcome Sanger Institute Data Sharing"/>
        </authorList>
    </citation>
    <scope>NUCLEOTIDE SEQUENCE [LARGE SCALE GENOMIC DNA]</scope>
</reference>
<proteinExistence type="predicted"/>
<feature type="signal peptide" evidence="2">
    <location>
        <begin position="1"/>
        <end position="18"/>
    </location>
</feature>
<dbReference type="Gene3D" id="3.40.33.10">
    <property type="entry name" value="CAP"/>
    <property type="match status" value="1"/>
</dbReference>
<keyword evidence="2" id="KW-0732">Signal</keyword>
<dbReference type="InterPro" id="IPR035940">
    <property type="entry name" value="CAP_sf"/>
</dbReference>
<feature type="chain" id="PRO_5034045780" evidence="2">
    <location>
        <begin position="19"/>
        <end position="263"/>
    </location>
</feature>
<name>A0A8C9RUS3_SCLFO</name>
<dbReference type="Ensembl" id="ENSSFOT00015019440.2">
    <property type="protein sequence ID" value="ENSSFOP00015019218.1"/>
    <property type="gene ID" value="ENSSFOG00015012368.2"/>
</dbReference>
<gene>
    <name evidence="4" type="primary">LOC108923277</name>
</gene>
<dbReference type="RefSeq" id="XP_018589455.1">
    <property type="nucleotide sequence ID" value="XM_018733939.2"/>
</dbReference>
<dbReference type="KEGG" id="sfm:108923277"/>
<evidence type="ECO:0000256" key="2">
    <source>
        <dbReference type="SAM" id="SignalP"/>
    </source>
</evidence>
<feature type="domain" description="SCP" evidence="3">
    <location>
        <begin position="24"/>
        <end position="165"/>
    </location>
</feature>
<reference evidence="4" key="3">
    <citation type="submission" date="2025-09" db="UniProtKB">
        <authorList>
            <consortium name="Ensembl"/>
        </authorList>
    </citation>
    <scope>IDENTIFICATION</scope>
</reference>
<dbReference type="InterPro" id="IPR014044">
    <property type="entry name" value="CAP_dom"/>
</dbReference>